<comment type="catalytic activity">
    <reaction evidence="12">
        <text>Couples ATP hydrolysis with the unwinding of duplex DNA by translocating in the 3'-5' direction.</text>
        <dbReference type="EC" id="5.6.2.4"/>
    </reaction>
</comment>
<evidence type="ECO:0000256" key="13">
    <source>
        <dbReference type="ARBA" id="ARBA00034808"/>
    </source>
</evidence>
<evidence type="ECO:0000256" key="11">
    <source>
        <dbReference type="ARBA" id="ARBA00023235"/>
    </source>
</evidence>
<evidence type="ECO:0000256" key="5">
    <source>
        <dbReference type="ARBA" id="ARBA00022801"/>
    </source>
</evidence>
<evidence type="ECO:0000256" key="10">
    <source>
        <dbReference type="ARBA" id="ARBA00023204"/>
    </source>
</evidence>
<evidence type="ECO:0000256" key="14">
    <source>
        <dbReference type="ARBA" id="ARBA00048988"/>
    </source>
</evidence>
<dbReference type="PROSITE" id="PS51217">
    <property type="entry name" value="UVRD_HELICASE_CTER"/>
    <property type="match status" value="1"/>
</dbReference>
<dbReference type="GO" id="GO:0005524">
    <property type="term" value="F:ATP binding"/>
    <property type="evidence" value="ECO:0007669"/>
    <property type="project" value="UniProtKB-UniRule"/>
</dbReference>
<dbReference type="SUPFAM" id="SSF52980">
    <property type="entry name" value="Restriction endonuclease-like"/>
    <property type="match status" value="1"/>
</dbReference>
<evidence type="ECO:0000256" key="15">
    <source>
        <dbReference type="PROSITE-ProRule" id="PRU00560"/>
    </source>
</evidence>
<keyword evidence="9" id="KW-0238">DNA-binding</keyword>
<dbReference type="GO" id="GO:0004527">
    <property type="term" value="F:exonuclease activity"/>
    <property type="evidence" value="ECO:0007669"/>
    <property type="project" value="UniProtKB-KW"/>
</dbReference>
<dbReference type="GO" id="GO:0033202">
    <property type="term" value="C:DNA helicase complex"/>
    <property type="evidence" value="ECO:0007669"/>
    <property type="project" value="TreeGrafter"/>
</dbReference>
<evidence type="ECO:0000256" key="7">
    <source>
        <dbReference type="ARBA" id="ARBA00022839"/>
    </source>
</evidence>
<dbReference type="EC" id="5.6.2.4" evidence="13"/>
<dbReference type="InterPro" id="IPR038726">
    <property type="entry name" value="PDDEXK_AddAB-type"/>
</dbReference>
<dbReference type="Proteomes" id="UP000664144">
    <property type="component" value="Unassembled WGS sequence"/>
</dbReference>
<keyword evidence="4" id="KW-0227">DNA damage</keyword>
<evidence type="ECO:0000256" key="6">
    <source>
        <dbReference type="ARBA" id="ARBA00022806"/>
    </source>
</evidence>
<reference evidence="18" key="1">
    <citation type="submission" date="2021-03" db="EMBL/GenBank/DDBJ databases">
        <authorList>
            <person name="Kim M.K."/>
        </authorList>
    </citation>
    <scope>NUCLEOTIDE SEQUENCE</scope>
    <source>
        <strain evidence="18">BT186</strain>
    </source>
</reference>
<protein>
    <recommendedName>
        <fullName evidence="13">DNA 3'-5' helicase</fullName>
        <ecNumber evidence="13">5.6.2.4</ecNumber>
    </recommendedName>
</protein>
<dbReference type="InterPro" id="IPR027417">
    <property type="entry name" value="P-loop_NTPase"/>
</dbReference>
<feature type="binding site" evidence="15">
    <location>
        <begin position="44"/>
        <end position="51"/>
    </location>
    <ligand>
        <name>ATP</name>
        <dbReference type="ChEBI" id="CHEBI:30616"/>
    </ligand>
</feature>
<feature type="domain" description="UvrD-like helicase ATP-binding" evidence="16">
    <location>
        <begin position="23"/>
        <end position="351"/>
    </location>
</feature>
<dbReference type="RefSeq" id="WP_206986606.1">
    <property type="nucleotide sequence ID" value="NZ_JAFLQZ010000022.1"/>
</dbReference>
<comment type="similarity">
    <text evidence="1">Belongs to the helicase family. UvrD subfamily.</text>
</comment>
<dbReference type="Gene3D" id="1.10.10.160">
    <property type="match status" value="1"/>
</dbReference>
<keyword evidence="8 15" id="KW-0067">ATP-binding</keyword>
<dbReference type="Gene3D" id="3.90.320.10">
    <property type="match status" value="1"/>
</dbReference>
<accession>A0A939F0W1</accession>
<evidence type="ECO:0000256" key="9">
    <source>
        <dbReference type="ARBA" id="ARBA00023125"/>
    </source>
</evidence>
<evidence type="ECO:0000313" key="18">
    <source>
        <dbReference type="EMBL" id="MBO0360691.1"/>
    </source>
</evidence>
<keyword evidence="3 15" id="KW-0547">Nucleotide-binding</keyword>
<dbReference type="Gene3D" id="1.10.486.10">
    <property type="entry name" value="PCRA, domain 4"/>
    <property type="match status" value="1"/>
</dbReference>
<keyword evidence="11" id="KW-0413">Isomerase</keyword>
<dbReference type="Pfam" id="PF00580">
    <property type="entry name" value="UvrD-helicase"/>
    <property type="match status" value="1"/>
</dbReference>
<gene>
    <name evidence="18" type="ORF">J0X19_22210</name>
</gene>
<dbReference type="PROSITE" id="PS51198">
    <property type="entry name" value="UVRD_HELICASE_ATP_BIND"/>
    <property type="match status" value="1"/>
</dbReference>
<dbReference type="CDD" id="cd17932">
    <property type="entry name" value="DEXQc_UvrD"/>
    <property type="match status" value="1"/>
</dbReference>
<dbReference type="Pfam" id="PF12705">
    <property type="entry name" value="PDDEXK_1"/>
    <property type="match status" value="1"/>
</dbReference>
<evidence type="ECO:0000259" key="16">
    <source>
        <dbReference type="PROSITE" id="PS51198"/>
    </source>
</evidence>
<dbReference type="AlphaFoldDB" id="A0A939F0W1"/>
<keyword evidence="10" id="KW-0234">DNA repair</keyword>
<comment type="caution">
    <text evidence="18">The sequence shown here is derived from an EMBL/GenBank/DDBJ whole genome shotgun (WGS) entry which is preliminary data.</text>
</comment>
<sequence>MQQISTPTPEPRPGASPLAELLDSLNAQQHEAVTHPAGPVLVVAGPGTGKTQVLAARVAWVLAQPGGPRPSEILCLTYTDMAANNMRHRLRQLLGPIAHEVEVHTFHSFGRLIIRDNEELLGRHDLALASETETRQFYTNLIDELPLGHPLRRETGDIYYEAQRLELTFSIMKKEGWTGPQWVEALEAYRQQLPTLEAYQYQSANKTRNIKKGDPHLENIKKETKRIELSQAAAALFEPFQERWQQAKRYDYYDMLGWAIGLLQAHPTLRERYQEQFRHVLVDEYQDTNGAQNQLLWLVAGPEPDANVLVVGDDDQSIFRFQGACLANLEAFTDRYPAAAVVVLTNNYRSSARVLEAASRLITRNRERLCHKLPKISKQLVACHPQFKASAVAPVVRRYQSAWHEATHVTAELASLYSDAGPTCRCAVLAHDRNQLDVLAQLLAARGIPFFRKRQVNVLKEEALATNLHRVLTYLAEALRPVTALAEPALFAVLHLECFGVPHADLVRLAASYQQRFPRGSAAWPWREWLAAAAEDPETADDLRLSAAGRPLLAAALAQLDHWVRAAASLPVAEVAELVVRNTLLPWQVTHYPHPAHQHAVARTLRSFLRDEETRQSRLTYEGLLIAWDITAATTSGLPLERTTGSEAAHLHLLTAHTAKGLEFERVWLLGCQQNVWHRKSSPRHYVLPPALATRSTGSSEEESRRVFFVALTRSQEHLTISYASQDFLAGETEECRFITELAQDGLVADETGIPDESVVLAQAQLHAPVVAAAPLPDSAALDARLADFTLSITILNAYLRCPIGCYYEQVLEVPYAENESQAFGKAVHRALEKYFSAARDDERQEFGPAEELVDAFEKAFWYYRATLSPVAYQRRQAAGRRWLFDFHAHFQAIWRPHALTEHPVTALLPNGIELTGVLDRLDPHPQGGHQVVDYKTGKPDNATAALKPAASDTTLAEWLQDSKVRGGDYWRQAVFYHLLLKHDVTQAFKPLSVRFQYVPPREDKAPGQRYEPYEVNVQSEDEAAVLAQITAVDAAIRARDFSHGCGTCYWCLLRGKITVPSEQ</sequence>
<organism evidence="18 19">
    <name type="scientific">Hymenobacter telluris</name>
    <dbReference type="NCBI Taxonomy" id="2816474"/>
    <lineage>
        <taxon>Bacteria</taxon>
        <taxon>Pseudomonadati</taxon>
        <taxon>Bacteroidota</taxon>
        <taxon>Cytophagia</taxon>
        <taxon>Cytophagales</taxon>
        <taxon>Hymenobacteraceae</taxon>
        <taxon>Hymenobacter</taxon>
    </lineage>
</organism>
<evidence type="ECO:0000313" key="19">
    <source>
        <dbReference type="Proteomes" id="UP000664144"/>
    </source>
</evidence>
<dbReference type="GO" id="GO:0000725">
    <property type="term" value="P:recombinational repair"/>
    <property type="evidence" value="ECO:0007669"/>
    <property type="project" value="TreeGrafter"/>
</dbReference>
<dbReference type="InterPro" id="IPR014016">
    <property type="entry name" value="UvrD-like_ATP-bd"/>
</dbReference>
<keyword evidence="7" id="KW-0269">Exonuclease</keyword>
<dbReference type="EMBL" id="JAFLQZ010000022">
    <property type="protein sequence ID" value="MBO0360691.1"/>
    <property type="molecule type" value="Genomic_DNA"/>
</dbReference>
<dbReference type="GO" id="GO:0003677">
    <property type="term" value="F:DNA binding"/>
    <property type="evidence" value="ECO:0007669"/>
    <property type="project" value="UniProtKB-KW"/>
</dbReference>
<dbReference type="PANTHER" id="PTHR11070">
    <property type="entry name" value="UVRD / RECB / PCRA DNA HELICASE FAMILY MEMBER"/>
    <property type="match status" value="1"/>
</dbReference>
<dbReference type="InterPro" id="IPR011604">
    <property type="entry name" value="PDDEXK-like_dom_sf"/>
</dbReference>
<dbReference type="GO" id="GO:0005829">
    <property type="term" value="C:cytosol"/>
    <property type="evidence" value="ECO:0007669"/>
    <property type="project" value="TreeGrafter"/>
</dbReference>
<dbReference type="GO" id="GO:0043138">
    <property type="term" value="F:3'-5' DNA helicase activity"/>
    <property type="evidence" value="ECO:0007669"/>
    <property type="project" value="UniProtKB-EC"/>
</dbReference>
<evidence type="ECO:0000256" key="8">
    <source>
        <dbReference type="ARBA" id="ARBA00022840"/>
    </source>
</evidence>
<feature type="domain" description="UvrD-like helicase C-terminal" evidence="17">
    <location>
        <begin position="352"/>
        <end position="661"/>
    </location>
</feature>
<dbReference type="InterPro" id="IPR011335">
    <property type="entry name" value="Restrct_endonuc-II-like"/>
</dbReference>
<keyword evidence="19" id="KW-1185">Reference proteome</keyword>
<dbReference type="Pfam" id="PF13361">
    <property type="entry name" value="UvrD_C"/>
    <property type="match status" value="2"/>
</dbReference>
<comment type="catalytic activity">
    <reaction evidence="14">
        <text>ATP + H2O = ADP + phosphate + H(+)</text>
        <dbReference type="Rhea" id="RHEA:13065"/>
        <dbReference type="ChEBI" id="CHEBI:15377"/>
        <dbReference type="ChEBI" id="CHEBI:15378"/>
        <dbReference type="ChEBI" id="CHEBI:30616"/>
        <dbReference type="ChEBI" id="CHEBI:43474"/>
        <dbReference type="ChEBI" id="CHEBI:456216"/>
        <dbReference type="EC" id="5.6.2.4"/>
    </reaction>
</comment>
<dbReference type="SUPFAM" id="SSF52540">
    <property type="entry name" value="P-loop containing nucleoside triphosphate hydrolases"/>
    <property type="match status" value="1"/>
</dbReference>
<evidence type="ECO:0000256" key="1">
    <source>
        <dbReference type="ARBA" id="ARBA00009922"/>
    </source>
</evidence>
<evidence type="ECO:0000256" key="4">
    <source>
        <dbReference type="ARBA" id="ARBA00022763"/>
    </source>
</evidence>
<evidence type="ECO:0000259" key="17">
    <source>
        <dbReference type="PROSITE" id="PS51217"/>
    </source>
</evidence>
<dbReference type="InterPro" id="IPR000212">
    <property type="entry name" value="DNA_helicase_UvrD/REP"/>
</dbReference>
<dbReference type="InterPro" id="IPR013986">
    <property type="entry name" value="DExx_box_DNA_helicase_dom_sf"/>
</dbReference>
<name>A0A939F0W1_9BACT</name>
<evidence type="ECO:0000256" key="2">
    <source>
        <dbReference type="ARBA" id="ARBA00022722"/>
    </source>
</evidence>
<dbReference type="InterPro" id="IPR014017">
    <property type="entry name" value="DNA_helicase_UvrD-like_C"/>
</dbReference>
<dbReference type="PANTHER" id="PTHR11070:SF59">
    <property type="entry name" value="DNA 3'-5' HELICASE"/>
    <property type="match status" value="1"/>
</dbReference>
<keyword evidence="5 15" id="KW-0378">Hydrolase</keyword>
<evidence type="ECO:0000256" key="12">
    <source>
        <dbReference type="ARBA" id="ARBA00034617"/>
    </source>
</evidence>
<keyword evidence="6 15" id="KW-0347">Helicase</keyword>
<evidence type="ECO:0000256" key="3">
    <source>
        <dbReference type="ARBA" id="ARBA00022741"/>
    </source>
</evidence>
<proteinExistence type="inferred from homology"/>
<keyword evidence="2" id="KW-0540">Nuclease</keyword>
<dbReference type="Gene3D" id="3.40.50.300">
    <property type="entry name" value="P-loop containing nucleotide triphosphate hydrolases"/>
    <property type="match status" value="2"/>
</dbReference>